<reference evidence="5" key="1">
    <citation type="journal article" date="2020" name="mSystems">
        <title>Genome- and Community-Level Interaction Insights into Carbon Utilization and Element Cycling Functions of Hydrothermarchaeota in Hydrothermal Sediment.</title>
        <authorList>
            <person name="Zhou Z."/>
            <person name="Liu Y."/>
            <person name="Xu W."/>
            <person name="Pan J."/>
            <person name="Luo Z.H."/>
            <person name="Li M."/>
        </authorList>
    </citation>
    <scope>NUCLEOTIDE SEQUENCE [LARGE SCALE GENOMIC DNA]</scope>
    <source>
        <strain evidence="5">SpSt-1224</strain>
    </source>
</reference>
<dbReference type="EMBL" id="DSDS01000108">
    <property type="protein sequence ID" value="HET97981.1"/>
    <property type="molecule type" value="Genomic_DNA"/>
</dbReference>
<evidence type="ECO:0000256" key="3">
    <source>
        <dbReference type="PROSITE-ProRule" id="PRU00169"/>
    </source>
</evidence>
<feature type="domain" description="Response regulatory" evidence="4">
    <location>
        <begin position="2"/>
        <end position="118"/>
    </location>
</feature>
<dbReference type="AlphaFoldDB" id="A0A7C2TKT2"/>
<sequence>MRILLVDDEYELVTTLAERMELRGLEADWATSGDDALARITTTSYDVVVIDIKMPKISGIEVKRRMEKIRPGMKYIFMTGHGSEGDFQEGSTEVGGERYYLLKPVAIESLLEKINEVSGH</sequence>
<keyword evidence="1 3" id="KW-0597">Phosphoprotein</keyword>
<dbReference type="PANTHER" id="PTHR44591:SF14">
    <property type="entry name" value="PROTEIN PILG"/>
    <property type="match status" value="1"/>
</dbReference>
<dbReference type="InterPro" id="IPR011006">
    <property type="entry name" value="CheY-like_superfamily"/>
</dbReference>
<dbReference type="GO" id="GO:0000160">
    <property type="term" value="P:phosphorelay signal transduction system"/>
    <property type="evidence" value="ECO:0007669"/>
    <property type="project" value="UniProtKB-KW"/>
</dbReference>
<gene>
    <name evidence="5" type="ORF">ENN98_04700</name>
</gene>
<proteinExistence type="predicted"/>
<accession>A0A7C2TKT2</accession>
<dbReference type="SMART" id="SM00448">
    <property type="entry name" value="REC"/>
    <property type="match status" value="1"/>
</dbReference>
<dbReference type="Pfam" id="PF00072">
    <property type="entry name" value="Response_reg"/>
    <property type="match status" value="1"/>
</dbReference>
<dbReference type="SUPFAM" id="SSF52172">
    <property type="entry name" value="CheY-like"/>
    <property type="match status" value="1"/>
</dbReference>
<protein>
    <submittedName>
        <fullName evidence="5">Response regulator</fullName>
    </submittedName>
</protein>
<dbReference type="PANTHER" id="PTHR44591">
    <property type="entry name" value="STRESS RESPONSE REGULATOR PROTEIN 1"/>
    <property type="match status" value="1"/>
</dbReference>
<evidence type="ECO:0000259" key="4">
    <source>
        <dbReference type="PROSITE" id="PS50110"/>
    </source>
</evidence>
<organism evidence="5">
    <name type="scientific">Desulfurivibrio alkaliphilus</name>
    <dbReference type="NCBI Taxonomy" id="427923"/>
    <lineage>
        <taxon>Bacteria</taxon>
        <taxon>Pseudomonadati</taxon>
        <taxon>Thermodesulfobacteriota</taxon>
        <taxon>Desulfobulbia</taxon>
        <taxon>Desulfobulbales</taxon>
        <taxon>Desulfobulbaceae</taxon>
        <taxon>Desulfurivibrio</taxon>
    </lineage>
</organism>
<comment type="caution">
    <text evidence="5">The sequence shown here is derived from an EMBL/GenBank/DDBJ whole genome shotgun (WGS) entry which is preliminary data.</text>
</comment>
<dbReference type="Gene3D" id="3.40.50.2300">
    <property type="match status" value="1"/>
</dbReference>
<keyword evidence="2" id="KW-0902">Two-component regulatory system</keyword>
<evidence type="ECO:0000256" key="2">
    <source>
        <dbReference type="ARBA" id="ARBA00023012"/>
    </source>
</evidence>
<dbReference type="InterPro" id="IPR050595">
    <property type="entry name" value="Bact_response_regulator"/>
</dbReference>
<feature type="modified residue" description="4-aspartylphosphate" evidence="3">
    <location>
        <position position="51"/>
    </location>
</feature>
<dbReference type="PROSITE" id="PS50110">
    <property type="entry name" value="RESPONSE_REGULATORY"/>
    <property type="match status" value="1"/>
</dbReference>
<name>A0A7C2TKT2_9BACT</name>
<evidence type="ECO:0000313" key="5">
    <source>
        <dbReference type="EMBL" id="HET97981.1"/>
    </source>
</evidence>
<dbReference type="Proteomes" id="UP000885986">
    <property type="component" value="Unassembled WGS sequence"/>
</dbReference>
<evidence type="ECO:0000256" key="1">
    <source>
        <dbReference type="ARBA" id="ARBA00022553"/>
    </source>
</evidence>
<dbReference type="InterPro" id="IPR001789">
    <property type="entry name" value="Sig_transdc_resp-reg_receiver"/>
</dbReference>